<dbReference type="HOGENOM" id="CLU_027387_0_0_6"/>
<feature type="binding site" evidence="13">
    <location>
        <begin position="176"/>
        <end position="179"/>
    </location>
    <ligand>
        <name>UDP-N-acetyl-alpha-D-glucosamine</name>
        <dbReference type="ChEBI" id="CHEBI:57705"/>
    </ligand>
</feature>
<evidence type="ECO:0000256" key="12">
    <source>
        <dbReference type="ARBA" id="ARBA00047527"/>
    </source>
</evidence>
<keyword evidence="3 13" id="KW-0963">Cytoplasm</keyword>
<dbReference type="Proteomes" id="UP000005467">
    <property type="component" value="Unassembled WGS sequence"/>
</dbReference>
<dbReference type="InterPro" id="IPR013792">
    <property type="entry name" value="RNA3'P_cycl/enolpyr_Trfase_a/b"/>
</dbReference>
<dbReference type="NCBIfam" id="TIGR01072">
    <property type="entry name" value="murA"/>
    <property type="match status" value="1"/>
</dbReference>
<keyword evidence="9 13" id="KW-0961">Cell wall biogenesis/degradation</keyword>
<evidence type="ECO:0000313" key="16">
    <source>
        <dbReference type="Proteomes" id="UP000005467"/>
    </source>
</evidence>
<dbReference type="GO" id="GO:0005737">
    <property type="term" value="C:cytoplasm"/>
    <property type="evidence" value="ECO:0007669"/>
    <property type="project" value="UniProtKB-SubCell"/>
</dbReference>
<comment type="catalytic activity">
    <reaction evidence="12 13">
        <text>phosphoenolpyruvate + UDP-N-acetyl-alpha-D-glucosamine = UDP-N-acetyl-3-O-(1-carboxyvinyl)-alpha-D-glucosamine + phosphate</text>
        <dbReference type="Rhea" id="RHEA:18681"/>
        <dbReference type="ChEBI" id="CHEBI:43474"/>
        <dbReference type="ChEBI" id="CHEBI:57705"/>
        <dbReference type="ChEBI" id="CHEBI:58702"/>
        <dbReference type="ChEBI" id="CHEBI:68483"/>
        <dbReference type="EC" id="2.5.1.7"/>
    </reaction>
</comment>
<evidence type="ECO:0000256" key="13">
    <source>
        <dbReference type="HAMAP-Rule" id="MF_00111"/>
    </source>
</evidence>
<keyword evidence="16" id="KW-1185">Reference proteome</keyword>
<dbReference type="UniPathway" id="UPA00219"/>
<dbReference type="FunFam" id="3.65.10.10:FF:000002">
    <property type="entry name" value="UDP-N-acetylglucosamine 1-carboxyvinyltransferase"/>
    <property type="match status" value="1"/>
</dbReference>
<evidence type="ECO:0000256" key="7">
    <source>
        <dbReference type="ARBA" id="ARBA00022984"/>
    </source>
</evidence>
<dbReference type="InterPro" id="IPR036968">
    <property type="entry name" value="Enolpyruvate_Tfrase_sf"/>
</dbReference>
<sequence>MIHYYQLFISKDFIMEKFRVHGPFTLSGTVDISGAKNAALPILFAAILATEPVTLTNVPDLKDVDTTFKILRKLGVVVERDETGAVQIDASHIDHYVAPYELVKTMRASIWALAPLVARFHEGQVSLPGGCTIGARPVDMHISGLEKMGALIELDEGYVKATSNGRLQGTRIYMDKVSVGATLSVMMAGTLAEGTTVIENAAREPEIVDTALFLNAMGAKISGAGTDTITVEGVERLTGCQHRVVADRIETGTFLVAAAVSGGKITCRGTKADTLDAVIEKLREAGMEVTVTEDTITLDSKGQRPKAVNIRTMPHSGFPTDMQAQFTLLNVVAEGTSRITETIFENRFMHIPELNRMGAKGEIEGNTVICHGVEKLKSAEVMATDLRASISLVLAGCIASGETIVDRIYHIDRGYEHIEEKLRGIGAKIERFSEPFTGE</sequence>
<gene>
    <name evidence="13 15" type="primary">murA</name>
    <name evidence="15" type="ORF">HMPREF0027_2055</name>
</gene>
<feature type="binding site" evidence="13">
    <location>
        <begin position="36"/>
        <end position="37"/>
    </location>
    <ligand>
        <name>phosphoenolpyruvate</name>
        <dbReference type="ChEBI" id="CHEBI:58702"/>
    </ligand>
</feature>
<dbReference type="EC" id="2.5.1.7" evidence="13"/>
<proteinExistence type="inferred from homology"/>
<comment type="subcellular location">
    <subcellularLocation>
        <location evidence="1 13">Cytoplasm</location>
    </subcellularLocation>
</comment>
<comment type="function">
    <text evidence="13">Cell wall formation. Adds enolpyruvyl to UDP-N-acetylglucosamine.</text>
</comment>
<feature type="domain" description="Enolpyruvate transferase" evidence="14">
    <location>
        <begin position="22"/>
        <end position="422"/>
    </location>
</feature>
<name>E8KJN8_9PAST</name>
<dbReference type="GO" id="GO:0008360">
    <property type="term" value="P:regulation of cell shape"/>
    <property type="evidence" value="ECO:0007669"/>
    <property type="project" value="UniProtKB-KW"/>
</dbReference>
<dbReference type="InterPro" id="IPR001986">
    <property type="entry name" value="Enolpyruvate_Tfrase_dom"/>
</dbReference>
<dbReference type="AlphaFoldDB" id="E8KJN8"/>
<dbReference type="PANTHER" id="PTHR43783">
    <property type="entry name" value="UDP-N-ACETYLGLUCOSAMINE 1-CARBOXYVINYLTRANSFERASE"/>
    <property type="match status" value="1"/>
</dbReference>
<comment type="caution">
    <text evidence="13">Lacks conserved residue(s) required for the propagation of feature annotation.</text>
</comment>
<evidence type="ECO:0000256" key="8">
    <source>
        <dbReference type="ARBA" id="ARBA00023306"/>
    </source>
</evidence>
<protein>
    <recommendedName>
        <fullName evidence="13">UDP-N-acetylglucosamine 1-carboxyvinyltransferase</fullName>
        <ecNumber evidence="13">2.5.1.7</ecNumber>
    </recommendedName>
    <alternativeName>
        <fullName evidence="13">Enoylpyruvate transferase</fullName>
    </alternativeName>
    <alternativeName>
        <fullName evidence="13">UDP-N-acetylglucosamine enolpyruvyl transferase</fullName>
        <shortName evidence="13">EPT</shortName>
    </alternativeName>
</protein>
<dbReference type="SUPFAM" id="SSF55205">
    <property type="entry name" value="EPT/RTPC-like"/>
    <property type="match status" value="1"/>
</dbReference>
<reference evidence="15 16" key="1">
    <citation type="submission" date="2011-01" db="EMBL/GenBank/DDBJ databases">
        <authorList>
            <person name="Muzny D."/>
            <person name="Qin X."/>
            <person name="Deng J."/>
            <person name="Jiang H."/>
            <person name="Liu Y."/>
            <person name="Qu J."/>
            <person name="Song X.-Z."/>
            <person name="Zhang L."/>
            <person name="Thornton R."/>
            <person name="Coyle M."/>
            <person name="Francisco L."/>
            <person name="Jackson L."/>
            <person name="Javaid M."/>
            <person name="Korchina V."/>
            <person name="Kovar C."/>
            <person name="Mata R."/>
            <person name="Mathew T."/>
            <person name="Ngo R."/>
            <person name="Nguyen L."/>
            <person name="Nguyen N."/>
            <person name="Okwuonu G."/>
            <person name="Ongeri F."/>
            <person name="Pham C."/>
            <person name="Simmons D."/>
            <person name="Wilczek-Boney K."/>
            <person name="Hale W."/>
            <person name="Jakkamsetti A."/>
            <person name="Pham P."/>
            <person name="Ruth R."/>
            <person name="San Lucas F."/>
            <person name="Warren J."/>
            <person name="Zhang J."/>
            <person name="Zhao Z."/>
            <person name="Zhou C."/>
            <person name="Zhu D."/>
            <person name="Lee S."/>
            <person name="Bess C."/>
            <person name="Blankenburg K."/>
            <person name="Forbes L."/>
            <person name="Fu Q."/>
            <person name="Gubbala S."/>
            <person name="Hirani K."/>
            <person name="Jayaseelan J.C."/>
            <person name="Lara F."/>
            <person name="Munidasa M."/>
            <person name="Palculict T."/>
            <person name="Patil S."/>
            <person name="Pu L.-L."/>
            <person name="Saada N."/>
            <person name="Tang L."/>
            <person name="Weissenberger G."/>
            <person name="Zhu Y."/>
            <person name="Hemphill L."/>
            <person name="Shang Y."/>
            <person name="Youmans B."/>
            <person name="Ayvaz T."/>
            <person name="Ross M."/>
            <person name="Santibanez J."/>
            <person name="Aqrawi P."/>
            <person name="Gross S."/>
            <person name="Joshi V."/>
            <person name="Fowler G."/>
            <person name="Nazareth L."/>
            <person name="Reid J."/>
            <person name="Worley K."/>
            <person name="Petrosino J."/>
            <person name="Highlander S."/>
            <person name="Gibbs R."/>
        </authorList>
    </citation>
    <scope>NUCLEOTIDE SEQUENCE [LARGE SCALE GENOMIC DNA]</scope>
    <source>
        <strain evidence="15 16">ATCC 25976</strain>
    </source>
</reference>
<evidence type="ECO:0000313" key="15">
    <source>
        <dbReference type="EMBL" id="EFX90894.1"/>
    </source>
</evidence>
<keyword evidence="7 13" id="KW-0573">Peptidoglycan synthesis</keyword>
<evidence type="ECO:0000256" key="4">
    <source>
        <dbReference type="ARBA" id="ARBA00022618"/>
    </source>
</evidence>
<feature type="modified residue" description="2-(S-cysteinyl)pyruvic acid O-phosphothioketal" evidence="13">
    <location>
        <position position="131"/>
    </location>
</feature>
<dbReference type="PANTHER" id="PTHR43783:SF1">
    <property type="entry name" value="UDP-N-ACETYLGLUCOSAMINE 1-CARBOXYVINYLTRANSFERASE"/>
    <property type="match status" value="1"/>
</dbReference>
<dbReference type="GO" id="GO:0071555">
    <property type="term" value="P:cell wall organization"/>
    <property type="evidence" value="ECO:0007669"/>
    <property type="project" value="UniProtKB-KW"/>
</dbReference>
<evidence type="ECO:0000256" key="2">
    <source>
        <dbReference type="ARBA" id="ARBA00004752"/>
    </source>
</evidence>
<dbReference type="GO" id="GO:0051301">
    <property type="term" value="P:cell division"/>
    <property type="evidence" value="ECO:0007669"/>
    <property type="project" value="UniProtKB-KW"/>
</dbReference>
<keyword evidence="8 13" id="KW-0131">Cell cycle</keyword>
<organism evidence="15 16">
    <name type="scientific">Actinobacillus ureae ATCC 25976</name>
    <dbReference type="NCBI Taxonomy" id="887324"/>
    <lineage>
        <taxon>Bacteria</taxon>
        <taxon>Pseudomonadati</taxon>
        <taxon>Pseudomonadota</taxon>
        <taxon>Gammaproteobacteria</taxon>
        <taxon>Pasteurellales</taxon>
        <taxon>Pasteurellaceae</taxon>
        <taxon>Actinobacillus</taxon>
    </lineage>
</organism>
<evidence type="ECO:0000256" key="3">
    <source>
        <dbReference type="ARBA" id="ARBA00022490"/>
    </source>
</evidence>
<feature type="active site" description="Proton donor" evidence="13">
    <location>
        <position position="131"/>
    </location>
</feature>
<feature type="binding site" evidence="13">
    <location>
        <position position="321"/>
    </location>
    <ligand>
        <name>UDP-N-acetyl-alpha-D-glucosamine</name>
        <dbReference type="ChEBI" id="CHEBI:57705"/>
    </ligand>
</feature>
<dbReference type="NCBIfam" id="NF006873">
    <property type="entry name" value="PRK09369.1"/>
    <property type="match status" value="1"/>
</dbReference>
<keyword evidence="4 13" id="KW-0132">Cell division</keyword>
<dbReference type="InterPro" id="IPR050068">
    <property type="entry name" value="MurA_subfamily"/>
</dbReference>
<evidence type="ECO:0000256" key="5">
    <source>
        <dbReference type="ARBA" id="ARBA00022679"/>
    </source>
</evidence>
<dbReference type="HAMAP" id="MF_00111">
    <property type="entry name" value="MurA"/>
    <property type="match status" value="1"/>
</dbReference>
<comment type="caution">
    <text evidence="15">The sequence shown here is derived from an EMBL/GenBank/DDBJ whole genome shotgun (WGS) entry which is preliminary data.</text>
</comment>
<evidence type="ECO:0000256" key="6">
    <source>
        <dbReference type="ARBA" id="ARBA00022960"/>
    </source>
</evidence>
<keyword evidence="5 13" id="KW-0808">Transferase</keyword>
<evidence type="ECO:0000256" key="10">
    <source>
        <dbReference type="ARBA" id="ARBA00023317"/>
    </source>
</evidence>
<evidence type="ECO:0000256" key="11">
    <source>
        <dbReference type="ARBA" id="ARBA00038367"/>
    </source>
</evidence>
<dbReference type="EMBL" id="AEVG01000133">
    <property type="protein sequence ID" value="EFX90894.1"/>
    <property type="molecule type" value="Genomic_DNA"/>
</dbReference>
<feature type="binding site" evidence="13">
    <location>
        <position position="107"/>
    </location>
    <ligand>
        <name>UDP-N-acetyl-alpha-D-glucosamine</name>
        <dbReference type="ChEBI" id="CHEBI:57705"/>
    </ligand>
</feature>
<dbReference type="GO" id="GO:0008760">
    <property type="term" value="F:UDP-N-acetylglucosamine 1-carboxyvinyltransferase activity"/>
    <property type="evidence" value="ECO:0007669"/>
    <property type="project" value="UniProtKB-UniRule"/>
</dbReference>
<accession>E8KJN8</accession>
<evidence type="ECO:0000256" key="9">
    <source>
        <dbReference type="ARBA" id="ARBA00023316"/>
    </source>
</evidence>
<keyword evidence="6 13" id="KW-0133">Cell shape</keyword>
<dbReference type="Pfam" id="PF00275">
    <property type="entry name" value="EPSP_synthase"/>
    <property type="match status" value="1"/>
</dbReference>
<dbReference type="CDD" id="cd01555">
    <property type="entry name" value="UdpNAET"/>
    <property type="match status" value="1"/>
</dbReference>
<dbReference type="Gene3D" id="3.65.10.10">
    <property type="entry name" value="Enolpyruvate transferase domain"/>
    <property type="match status" value="2"/>
</dbReference>
<feature type="binding site" evidence="13">
    <location>
        <position position="343"/>
    </location>
    <ligand>
        <name>UDP-N-acetyl-alpha-D-glucosamine</name>
        <dbReference type="ChEBI" id="CHEBI:57705"/>
    </ligand>
</feature>
<keyword evidence="10 13" id="KW-0670">Pyruvate</keyword>
<dbReference type="GO" id="GO:0019277">
    <property type="term" value="P:UDP-N-acetylgalactosamine biosynthetic process"/>
    <property type="evidence" value="ECO:0007669"/>
    <property type="project" value="InterPro"/>
</dbReference>
<evidence type="ECO:0000259" key="14">
    <source>
        <dbReference type="Pfam" id="PF00275"/>
    </source>
</evidence>
<evidence type="ECO:0000256" key="1">
    <source>
        <dbReference type="ARBA" id="ARBA00004496"/>
    </source>
</evidence>
<dbReference type="InterPro" id="IPR005750">
    <property type="entry name" value="UDP_GlcNAc_COvinyl_MurA"/>
</dbReference>
<comment type="pathway">
    <text evidence="2 13">Cell wall biogenesis; peptidoglycan biosynthesis.</text>
</comment>
<comment type="similarity">
    <text evidence="11 13">Belongs to the EPSP synthase family. MurA subfamily.</text>
</comment>
<dbReference type="GO" id="GO:0009252">
    <property type="term" value="P:peptidoglycan biosynthetic process"/>
    <property type="evidence" value="ECO:0007669"/>
    <property type="project" value="UniProtKB-UniRule"/>
</dbReference>